<dbReference type="EMBL" id="JAPFFF010000003">
    <property type="protein sequence ID" value="KAK8894222.1"/>
    <property type="molecule type" value="Genomic_DNA"/>
</dbReference>
<dbReference type="InterPro" id="IPR045864">
    <property type="entry name" value="aa-tRNA-synth_II/BPL/LPL"/>
</dbReference>
<sequence>MDTAFLQQYKDIVSLGLIDDRYPLEHTCVQLPNGWYGIDSILTGFQNVLAKYEYDEMLLPTVSSSAVFKDIPDEIKDNIDQRILTITHTGLHKLDDPYCLSLHPELITPQVEKFNARSYRDLPIRRALRYFRYVKPMIPQEVPLITDCEYPALDAEGIFATEEDYNSEANKVLSDFNKFLEQNLKLSFFTARTKYALIYYIILPDSNVLEIARMNYLGRILSEKIGFQVLESNNKFAPPLIFDLNITSRIFAGVVASHSVPHKVILPMHCMRTFGTSYGVDITKLNNKKVRVEVSRFPFTAERFQKLVEQGGVFALKPTENSNQVCIVTENGETVVEASQLEAKIVEIMEEREKKIAEHEKQLFNDLHDKAVHYISKDAPVPEGCTVLGTKENEPDVLVAAKTLLPQQ</sequence>
<reference evidence="1 2" key="1">
    <citation type="submission" date="2024-04" db="EMBL/GenBank/DDBJ databases">
        <title>Tritrichomonas musculus Genome.</title>
        <authorList>
            <person name="Alves-Ferreira E."/>
            <person name="Grigg M."/>
            <person name="Lorenzi H."/>
            <person name="Galac M."/>
        </authorList>
    </citation>
    <scope>NUCLEOTIDE SEQUENCE [LARGE SCALE GENOMIC DNA]</scope>
    <source>
        <strain evidence="1 2">EAF2021</strain>
    </source>
</reference>
<dbReference type="Proteomes" id="UP001470230">
    <property type="component" value="Unassembled WGS sequence"/>
</dbReference>
<dbReference type="Gene3D" id="3.30.930.10">
    <property type="entry name" value="Bira Bifunctional Protein, Domain 2"/>
    <property type="match status" value="1"/>
</dbReference>
<gene>
    <name evidence="1" type="ORF">M9Y10_022656</name>
</gene>
<evidence type="ECO:0000313" key="1">
    <source>
        <dbReference type="EMBL" id="KAK8894222.1"/>
    </source>
</evidence>
<comment type="caution">
    <text evidence="1">The sequence shown here is derived from an EMBL/GenBank/DDBJ whole genome shotgun (WGS) entry which is preliminary data.</text>
</comment>
<protein>
    <submittedName>
        <fullName evidence="1">Uncharacterized protein</fullName>
    </submittedName>
</protein>
<organism evidence="1 2">
    <name type="scientific">Tritrichomonas musculus</name>
    <dbReference type="NCBI Taxonomy" id="1915356"/>
    <lineage>
        <taxon>Eukaryota</taxon>
        <taxon>Metamonada</taxon>
        <taxon>Parabasalia</taxon>
        <taxon>Tritrichomonadida</taxon>
        <taxon>Tritrichomonadidae</taxon>
        <taxon>Tritrichomonas</taxon>
    </lineage>
</organism>
<proteinExistence type="predicted"/>
<accession>A0ABR2KTF5</accession>
<keyword evidence="2" id="KW-1185">Reference proteome</keyword>
<name>A0ABR2KTF5_9EUKA</name>
<evidence type="ECO:0000313" key="2">
    <source>
        <dbReference type="Proteomes" id="UP001470230"/>
    </source>
</evidence>
<dbReference type="SUPFAM" id="SSF55681">
    <property type="entry name" value="Class II aaRS and biotin synthetases"/>
    <property type="match status" value="1"/>
</dbReference>